<dbReference type="InterPro" id="IPR007867">
    <property type="entry name" value="GMC_OxRtase_C"/>
</dbReference>
<dbReference type="RefSeq" id="WP_341397826.1">
    <property type="nucleotide sequence ID" value="NZ_JBBUTI010000002.1"/>
</dbReference>
<dbReference type="InterPro" id="IPR036188">
    <property type="entry name" value="FAD/NAD-bd_sf"/>
</dbReference>
<evidence type="ECO:0000259" key="5">
    <source>
        <dbReference type="Pfam" id="PF00732"/>
    </source>
</evidence>
<proteinExistence type="inferred from homology"/>
<feature type="domain" description="Glucose-methanol-choline oxidoreductase C-terminal" evidence="6">
    <location>
        <begin position="399"/>
        <end position="529"/>
    </location>
</feature>
<accession>A0ABU9C2T3</accession>
<evidence type="ECO:0000256" key="4">
    <source>
        <dbReference type="ARBA" id="ARBA00023002"/>
    </source>
</evidence>
<organism evidence="7 8">
    <name type="scientific">Ideonella margarita</name>
    <dbReference type="NCBI Taxonomy" id="2984191"/>
    <lineage>
        <taxon>Bacteria</taxon>
        <taxon>Pseudomonadati</taxon>
        <taxon>Pseudomonadota</taxon>
        <taxon>Betaproteobacteria</taxon>
        <taxon>Burkholderiales</taxon>
        <taxon>Sphaerotilaceae</taxon>
        <taxon>Ideonella</taxon>
    </lineage>
</organism>
<reference evidence="7 8" key="1">
    <citation type="submission" date="2024-04" db="EMBL/GenBank/DDBJ databases">
        <title>Novel species of the genus Ideonella isolated from streams.</title>
        <authorList>
            <person name="Lu H."/>
        </authorList>
    </citation>
    <scope>NUCLEOTIDE SEQUENCE [LARGE SCALE GENOMIC DNA]</scope>
    <source>
        <strain evidence="7 8">LYT19W</strain>
    </source>
</reference>
<comment type="caution">
    <text evidence="7">The sequence shown here is derived from an EMBL/GenBank/DDBJ whole genome shotgun (WGS) entry which is preliminary data.</text>
</comment>
<gene>
    <name evidence="7" type="ORF">AACH00_04410</name>
</gene>
<evidence type="ECO:0000256" key="2">
    <source>
        <dbReference type="ARBA" id="ARBA00022630"/>
    </source>
</evidence>
<evidence type="ECO:0000256" key="3">
    <source>
        <dbReference type="ARBA" id="ARBA00022827"/>
    </source>
</evidence>
<dbReference type="EMBL" id="JBBUTI010000002">
    <property type="protein sequence ID" value="MEK8045590.1"/>
    <property type="molecule type" value="Genomic_DNA"/>
</dbReference>
<feature type="domain" description="Glucose-methanol-choline oxidoreductase N-terminal" evidence="5">
    <location>
        <begin position="93"/>
        <end position="310"/>
    </location>
</feature>
<dbReference type="Gene3D" id="3.50.50.60">
    <property type="entry name" value="FAD/NAD(P)-binding domain"/>
    <property type="match status" value="2"/>
</dbReference>
<keyword evidence="4" id="KW-0560">Oxidoreductase</keyword>
<keyword evidence="2" id="KW-0285">Flavoprotein</keyword>
<dbReference type="Pfam" id="PF00732">
    <property type="entry name" value="GMC_oxred_N"/>
    <property type="match status" value="1"/>
</dbReference>
<dbReference type="InterPro" id="IPR000172">
    <property type="entry name" value="GMC_OxRdtase_N"/>
</dbReference>
<sequence>MTTTLPPVASATPASIPDPIRAGLQRGWKVMGGPHGSAPAQITCDVAIIGSGAGAGITAEMLSRAGLDVVIIEEGPLKSSTDFRQLEAEAYPSLYQESAARKTADKAINILQGRSVGGSTTVNWTSSFRTPPSTLAHWAEHFGLKEFGEASMAPWFAQAEARLNISDWLTAPNENNELLRTGAKKLGIEASSIRRNVKGCWNLGSCGLGCPTNAKQSMLVTTLPTALDAGARLLVQTRAMTLEVRNNHVEAVLVAPMQADGNPATSGGTRIVARHVVVAGGAINSPGLMLRSKLPDPHQRLGVRTFLHPVVMSAAVFDQTVAGWQGAPQTIYSDHFLHTQPVDGPIGYKLEAPPMHPVIFASSLVGFGTQQAALLKQFPNTHTLLALLRDGFHPEAPGGQVRLRGDGTPELDYPLTPFVMEGARRALLSMAELQFAAGAREVFPVHEQAGSQRTWAQAKATIQALPMKPHLTKVVSAHVMGGCGMAADASQGVVRPDGVHWQIDNLSVHDGSIFPTSIGANPQLSIYGLVNRLSHGLVTALGAKPLALAG</sequence>
<dbReference type="Proteomes" id="UP001379945">
    <property type="component" value="Unassembled WGS sequence"/>
</dbReference>
<evidence type="ECO:0000313" key="7">
    <source>
        <dbReference type="EMBL" id="MEK8045590.1"/>
    </source>
</evidence>
<evidence type="ECO:0000259" key="6">
    <source>
        <dbReference type="Pfam" id="PF05199"/>
    </source>
</evidence>
<dbReference type="PANTHER" id="PTHR46056">
    <property type="entry name" value="LONG-CHAIN-ALCOHOL OXIDASE"/>
    <property type="match status" value="1"/>
</dbReference>
<dbReference type="PANTHER" id="PTHR46056:SF12">
    <property type="entry name" value="LONG-CHAIN-ALCOHOL OXIDASE"/>
    <property type="match status" value="1"/>
</dbReference>
<keyword evidence="3" id="KW-0274">FAD</keyword>
<evidence type="ECO:0000313" key="8">
    <source>
        <dbReference type="Proteomes" id="UP001379945"/>
    </source>
</evidence>
<dbReference type="SUPFAM" id="SSF51905">
    <property type="entry name" value="FAD/NAD(P)-binding domain"/>
    <property type="match status" value="1"/>
</dbReference>
<dbReference type="Pfam" id="PF05199">
    <property type="entry name" value="GMC_oxred_C"/>
    <property type="match status" value="1"/>
</dbReference>
<name>A0ABU9C2T3_9BURK</name>
<keyword evidence="8" id="KW-1185">Reference proteome</keyword>
<comment type="similarity">
    <text evidence="1">Belongs to the GMC oxidoreductase family.</text>
</comment>
<protein>
    <submittedName>
        <fullName evidence="7">GMC family oxidoreductase</fullName>
    </submittedName>
</protein>
<evidence type="ECO:0000256" key="1">
    <source>
        <dbReference type="ARBA" id="ARBA00010790"/>
    </source>
</evidence>